<name>A0A5D4HGV6_9SPHI</name>
<organism evidence="3 4">
    <name type="scientific">Sphingobacterium phlebotomi</name>
    <dbReference type="NCBI Taxonomy" id="2605433"/>
    <lineage>
        <taxon>Bacteria</taxon>
        <taxon>Pseudomonadati</taxon>
        <taxon>Bacteroidota</taxon>
        <taxon>Sphingobacteriia</taxon>
        <taxon>Sphingobacteriales</taxon>
        <taxon>Sphingobacteriaceae</taxon>
        <taxon>Sphingobacterium</taxon>
    </lineage>
</organism>
<evidence type="ECO:0000259" key="2">
    <source>
        <dbReference type="Pfam" id="PF05448"/>
    </source>
</evidence>
<accession>A0A5D4HGV6</accession>
<dbReference type="Gene3D" id="3.40.50.1820">
    <property type="entry name" value="alpha/beta hydrolase"/>
    <property type="match status" value="1"/>
</dbReference>
<keyword evidence="1" id="KW-0732">Signal</keyword>
<gene>
    <name evidence="3" type="ORF">FXV77_01965</name>
</gene>
<dbReference type="PANTHER" id="PTHR22946">
    <property type="entry name" value="DIENELACTONE HYDROLASE DOMAIN-CONTAINING PROTEIN-RELATED"/>
    <property type="match status" value="1"/>
</dbReference>
<sequence>MVGYRLMYYTYFTVIIILCLFMTGSAHAQQVNPLPKVLGIPIALDGTGSWVREKVRDVAIARCTSGEQQPDIPAWIRKNLHLDATRFGDLDMQIVKTMEFDDLVVHNILFQSQLGVYVPANLYVPKGKGPFPAVINSHGHWPDAKRGQIVQQTAQLLARNGYVCLNMDAWGAGERGSNHTHEYHGASLGSSLLDAGIPLMGMQLIDNQRAIDLLQSLPYVDPNRIGATGASGGGNQTWWLTALDERIKAAVPVVSVGTFESYIMNSNCVCELHPSGLVSMEKADIMASIAPRAVKIVTALQDGNAAFNVQEMLKTYDKAKKRYNAMACSDHFVYELFDEKHDYTKEMQLSMLHWFNQYLKEEATDSTDMTFYPLDEKALTVGVSPELKDKITTTVSYVSAREKRMQEALSEANTINRDAKIRELKNLLLNYQELAVQRVEKLPMQSDYDRIVLTSTDQRLIPLLMKDAPVGKKTLHVVFPSKGVASIAVDSVVRWCANGDGIVMVDLFGLGERSSKQGDAIDGRLPRFHTLSRSLLWMGESMMATWASEIGLVMTFLKERFPDREIRVVADRETAIAGLIYSVLNQYHAPFLLTDMPVSYVPDYDTNRDENGVNMAVHVPGIIPWGDITGLVGLSPAEVTIANATGMSGRKVEKSNMMEFAKKMEQMRAKLGNTSKIHFNTEQQL</sequence>
<comment type="caution">
    <text evidence="3">The sequence shown here is derived from an EMBL/GenBank/DDBJ whole genome shotgun (WGS) entry which is preliminary data.</text>
</comment>
<dbReference type="AlphaFoldDB" id="A0A5D4HGV6"/>
<proteinExistence type="predicted"/>
<dbReference type="InterPro" id="IPR008391">
    <property type="entry name" value="AXE1_dom"/>
</dbReference>
<evidence type="ECO:0000313" key="3">
    <source>
        <dbReference type="EMBL" id="TYR38070.1"/>
    </source>
</evidence>
<reference evidence="3 4" key="1">
    <citation type="submission" date="2019-08" db="EMBL/GenBank/DDBJ databases">
        <title>Phlebobacter frassis gen. nov. sp. nov., a new member of family Sphingobacteriaceae isolated from sand fly rearing media.</title>
        <authorList>
            <person name="Kakumanu M.L."/>
            <person name="Marayati B.F."/>
            <person name="Wada-Katsumata A."/>
            <person name="Wasserberg G."/>
            <person name="Schal C."/>
            <person name="Apperson C.S."/>
            <person name="Ponnusamy L."/>
        </authorList>
    </citation>
    <scope>NUCLEOTIDE SEQUENCE [LARGE SCALE GENOMIC DNA]</scope>
    <source>
        <strain evidence="3 4">SSI9</strain>
    </source>
</reference>
<evidence type="ECO:0000313" key="4">
    <source>
        <dbReference type="Proteomes" id="UP000322362"/>
    </source>
</evidence>
<feature type="domain" description="Acetyl xylan esterase" evidence="2">
    <location>
        <begin position="98"/>
        <end position="254"/>
    </location>
</feature>
<dbReference type="Proteomes" id="UP000322362">
    <property type="component" value="Unassembled WGS sequence"/>
</dbReference>
<keyword evidence="4" id="KW-1185">Reference proteome</keyword>
<dbReference type="InterPro" id="IPR029058">
    <property type="entry name" value="AB_hydrolase_fold"/>
</dbReference>
<feature type="chain" id="PRO_5022849757" evidence="1">
    <location>
        <begin position="29"/>
        <end position="685"/>
    </location>
</feature>
<dbReference type="InterPro" id="IPR050261">
    <property type="entry name" value="FrsA_esterase"/>
</dbReference>
<evidence type="ECO:0000256" key="1">
    <source>
        <dbReference type="SAM" id="SignalP"/>
    </source>
</evidence>
<dbReference type="PANTHER" id="PTHR22946:SF8">
    <property type="entry name" value="ACETYL XYLAN ESTERASE DOMAIN-CONTAINING PROTEIN"/>
    <property type="match status" value="1"/>
</dbReference>
<feature type="signal peptide" evidence="1">
    <location>
        <begin position="1"/>
        <end position="28"/>
    </location>
</feature>
<dbReference type="EMBL" id="VTAV01000001">
    <property type="protein sequence ID" value="TYR38070.1"/>
    <property type="molecule type" value="Genomic_DNA"/>
</dbReference>
<protein>
    <submittedName>
        <fullName evidence="3">Prolyl oligopeptidase family serine peptidase</fullName>
    </submittedName>
</protein>
<dbReference type="Pfam" id="PF05448">
    <property type="entry name" value="AXE1"/>
    <property type="match status" value="1"/>
</dbReference>
<dbReference type="SUPFAM" id="SSF53474">
    <property type="entry name" value="alpha/beta-Hydrolases"/>
    <property type="match status" value="1"/>
</dbReference>